<comment type="pathway">
    <text evidence="1">Cofactor biosynthesis; adenosylcobalamin biosynthesis.</text>
</comment>
<sequence>MSWGGGKLGRLQDFQPELDPASIYEQSFSIIDREAGSHSFSPRQWNIVRRIIHATADFDLGMGLLFHPGAVETGIRALREGKRLVTDVNMVKAGVESQLHGPGNRVVCRIRDPEAADLALREGITRSMAAMRLSAADLEGALAVVGNAPTALVELIRLVREEGIRPALIMGLPVGFVSVEESKEELQRMTEVPWITNRGRKGGSSAASAAVNALARMATHSRGEGCGCLPSM</sequence>
<dbReference type="GO" id="GO:0016993">
    <property type="term" value="F:precorrin-8X methylmutase activity"/>
    <property type="evidence" value="ECO:0007669"/>
    <property type="project" value="InterPro"/>
</dbReference>
<dbReference type="AlphaFoldDB" id="A0A2T6C8D1"/>
<dbReference type="UniPathway" id="UPA00148"/>
<dbReference type="InterPro" id="IPR003722">
    <property type="entry name" value="Cbl_synth_CobH/CbiC"/>
</dbReference>
<gene>
    <name evidence="6" type="ORF">C8P63_10267</name>
</gene>
<dbReference type="Pfam" id="PF02570">
    <property type="entry name" value="CbiC"/>
    <property type="match status" value="1"/>
</dbReference>
<evidence type="ECO:0000256" key="3">
    <source>
        <dbReference type="ARBA" id="ARBA00022573"/>
    </source>
</evidence>
<dbReference type="InterPro" id="IPR036588">
    <property type="entry name" value="CobH/CbiC_sf"/>
</dbReference>
<dbReference type="OrthoDB" id="9780708at2"/>
<evidence type="ECO:0000259" key="5">
    <source>
        <dbReference type="Pfam" id="PF02570"/>
    </source>
</evidence>
<keyword evidence="3" id="KW-0169">Cobalamin biosynthesis</keyword>
<dbReference type="GO" id="GO:0009236">
    <property type="term" value="P:cobalamin biosynthetic process"/>
    <property type="evidence" value="ECO:0007669"/>
    <property type="project" value="UniProtKB-UniPathway"/>
</dbReference>
<dbReference type="PANTHER" id="PTHR43588:SF1">
    <property type="entry name" value="COBALT-PRECORRIN-8 METHYLMUTASE"/>
    <property type="match status" value="1"/>
</dbReference>
<keyword evidence="7" id="KW-1185">Reference proteome</keyword>
<evidence type="ECO:0000256" key="4">
    <source>
        <dbReference type="ARBA" id="ARBA00023235"/>
    </source>
</evidence>
<evidence type="ECO:0000313" key="7">
    <source>
        <dbReference type="Proteomes" id="UP000244240"/>
    </source>
</evidence>
<accession>A0A2T6C8D1</accession>
<reference evidence="6 7" key="1">
    <citation type="submission" date="2018-04" db="EMBL/GenBank/DDBJ databases">
        <title>Genomic Encyclopedia of Archaeal and Bacterial Type Strains, Phase II (KMG-II): from individual species to whole genera.</title>
        <authorList>
            <person name="Goeker M."/>
        </authorList>
    </citation>
    <scope>NUCLEOTIDE SEQUENCE [LARGE SCALE GENOMIC DNA]</scope>
    <source>
        <strain evidence="6 7">DSM 45787</strain>
    </source>
</reference>
<evidence type="ECO:0000256" key="2">
    <source>
        <dbReference type="ARBA" id="ARBA00009774"/>
    </source>
</evidence>
<dbReference type="Proteomes" id="UP000244240">
    <property type="component" value="Unassembled WGS sequence"/>
</dbReference>
<organism evidence="6 7">
    <name type="scientific">Melghirimyces profundicolus</name>
    <dbReference type="NCBI Taxonomy" id="1242148"/>
    <lineage>
        <taxon>Bacteria</taxon>
        <taxon>Bacillati</taxon>
        <taxon>Bacillota</taxon>
        <taxon>Bacilli</taxon>
        <taxon>Bacillales</taxon>
        <taxon>Thermoactinomycetaceae</taxon>
        <taxon>Melghirimyces</taxon>
    </lineage>
</organism>
<protein>
    <submittedName>
        <fullName evidence="6">Precorrin-8X methylmutase</fullName>
    </submittedName>
</protein>
<evidence type="ECO:0000256" key="1">
    <source>
        <dbReference type="ARBA" id="ARBA00004953"/>
    </source>
</evidence>
<dbReference type="Gene3D" id="3.40.50.10230">
    <property type="entry name" value="Cobalamin biosynthesis CobH/CbiC, precorrin-8X methylmutase"/>
    <property type="match status" value="1"/>
</dbReference>
<proteinExistence type="inferred from homology"/>
<dbReference type="SUPFAM" id="SSF63965">
    <property type="entry name" value="Precorrin-8X methylmutase CbiC/CobH"/>
    <property type="match status" value="1"/>
</dbReference>
<dbReference type="PANTHER" id="PTHR43588">
    <property type="entry name" value="COBALT-PRECORRIN-8 METHYLMUTASE"/>
    <property type="match status" value="1"/>
</dbReference>
<comment type="similarity">
    <text evidence="2">Belongs to the CobH/CbiC family.</text>
</comment>
<name>A0A2T6C8D1_9BACL</name>
<feature type="domain" description="Cobalamin biosynthesis precorrin-8X methylmutase CobH/CbiC" evidence="5">
    <location>
        <begin position="23"/>
        <end position="217"/>
    </location>
</feature>
<comment type="caution">
    <text evidence="6">The sequence shown here is derived from an EMBL/GenBank/DDBJ whole genome shotgun (WGS) entry which is preliminary data.</text>
</comment>
<dbReference type="EMBL" id="QBKR01000002">
    <property type="protein sequence ID" value="PTX64574.1"/>
    <property type="molecule type" value="Genomic_DNA"/>
</dbReference>
<keyword evidence="4" id="KW-0413">Isomerase</keyword>
<evidence type="ECO:0000313" key="6">
    <source>
        <dbReference type="EMBL" id="PTX64574.1"/>
    </source>
</evidence>